<dbReference type="EMBL" id="CP043329">
    <property type="protein sequence ID" value="QEK50880.1"/>
    <property type="molecule type" value="Genomic_DNA"/>
</dbReference>
<accession>A0A5C0VI36</accession>
<dbReference type="PANTHER" id="PTHR43301:SF3">
    <property type="entry name" value="ARABINAN ENDO-1,5-ALPHA-L-ARABINOSIDASE A-RELATED"/>
    <property type="match status" value="1"/>
</dbReference>
<dbReference type="InterPro" id="IPR050727">
    <property type="entry name" value="GH43_arabinanases"/>
</dbReference>
<name>A0A5C0VI36_9SPHI</name>
<dbReference type="CDD" id="cd08983">
    <property type="entry name" value="GH43_Bt3655-like"/>
    <property type="match status" value="1"/>
</dbReference>
<dbReference type="Proteomes" id="UP000323653">
    <property type="component" value="Chromosome"/>
</dbReference>
<dbReference type="InterPro" id="IPR023296">
    <property type="entry name" value="Glyco_hydro_beta-prop_sf"/>
</dbReference>
<dbReference type="PANTHER" id="PTHR43301">
    <property type="entry name" value="ARABINAN ENDO-1,5-ALPHA-L-ARABINOSIDASE"/>
    <property type="match status" value="1"/>
</dbReference>
<reference evidence="2 3" key="1">
    <citation type="submission" date="2019-08" db="EMBL/GenBank/DDBJ databases">
        <title>Pedobacter sp. nov., isolated from Han river, South Korea.</title>
        <authorList>
            <person name="Lee D.-H."/>
            <person name="Kim Y.-S."/>
            <person name="Hwang E.-M."/>
            <person name="Le Tran T.C."/>
            <person name="Cha C.-J."/>
        </authorList>
    </citation>
    <scope>NUCLEOTIDE SEQUENCE [LARGE SCALE GENOMIC DNA]</scope>
    <source>
        <strain evidence="2 3">CJ43</strain>
    </source>
</reference>
<organism evidence="2 3">
    <name type="scientific">Pedobacter aquae</name>
    <dbReference type="NCBI Taxonomy" id="2605747"/>
    <lineage>
        <taxon>Bacteria</taxon>
        <taxon>Pseudomonadati</taxon>
        <taxon>Bacteroidota</taxon>
        <taxon>Sphingobacteriia</taxon>
        <taxon>Sphingobacteriales</taxon>
        <taxon>Sphingobacteriaceae</taxon>
        <taxon>Pedobacter</taxon>
    </lineage>
</organism>
<dbReference type="GO" id="GO:0016787">
    <property type="term" value="F:hydrolase activity"/>
    <property type="evidence" value="ECO:0007669"/>
    <property type="project" value="UniProtKB-KW"/>
</dbReference>
<keyword evidence="2" id="KW-0378">Hydrolase</keyword>
<proteinExistence type="predicted"/>
<feature type="domain" description="Arabinosidase BT-3657-like N-terminal" evidence="1">
    <location>
        <begin position="49"/>
        <end position="132"/>
    </location>
</feature>
<dbReference type="SUPFAM" id="SSF75005">
    <property type="entry name" value="Arabinanase/levansucrase/invertase"/>
    <property type="match status" value="1"/>
</dbReference>
<dbReference type="KEGG" id="pej:FYC62_03735"/>
<dbReference type="AlphaFoldDB" id="A0A5C0VI36"/>
<evidence type="ECO:0000313" key="3">
    <source>
        <dbReference type="Proteomes" id="UP000323653"/>
    </source>
</evidence>
<evidence type="ECO:0000313" key="2">
    <source>
        <dbReference type="EMBL" id="QEK50880.1"/>
    </source>
</evidence>
<protein>
    <submittedName>
        <fullName evidence="2">Family 43 glycosylhydrolase</fullName>
    </submittedName>
</protein>
<dbReference type="InterPro" id="IPR055133">
    <property type="entry name" value="BT_3657-like_N"/>
</dbReference>
<evidence type="ECO:0000259" key="1">
    <source>
        <dbReference type="Pfam" id="PF22847"/>
    </source>
</evidence>
<dbReference type="Gene3D" id="2.115.10.20">
    <property type="entry name" value="Glycosyl hydrolase domain, family 43"/>
    <property type="match status" value="1"/>
</dbReference>
<gene>
    <name evidence="2" type="ORF">FYC62_03735</name>
</gene>
<keyword evidence="3" id="KW-1185">Reference proteome</keyword>
<sequence length="327" mass="37938">MQRINHTRKLDKQLWKSLSFGEGFRVRLLFVLLVLFSSCNPNVYMFTSFHEPATDGLRLLYSKDAYHWEDLNQVFLKPEIGYQKVMRDPSIVQGPDGVYHLVWTSSWKGDKGFGYASSKDLMNWSAQQFIPVMQHEATTVNVWAPELFYDDEEKQFIIIWASTIPYRFEKGIEEEQNNHRMYYTTTKDFKTFTPTKLFIDPGFSVIDAVIVKRAQQDYVLVLKDNTRPNRNMKVAFAKHPLGPYNQVSAAFTPHLTEGPSVVKVANNWLIYYDSYGDKKYAAVSTQDFKSFKNINTEIKLPEGHKHGTIFKAKAKYLKAIINKAEKN</sequence>
<dbReference type="Pfam" id="PF22847">
    <property type="entry name" value="BT_3657-like_N"/>
    <property type="match status" value="1"/>
</dbReference>